<dbReference type="Pfam" id="PF00296">
    <property type="entry name" value="Bac_luciferase"/>
    <property type="match status" value="1"/>
</dbReference>
<dbReference type="Gene3D" id="3.20.20.30">
    <property type="entry name" value="Luciferase-like domain"/>
    <property type="match status" value="1"/>
</dbReference>
<evidence type="ECO:0000259" key="3">
    <source>
        <dbReference type="Pfam" id="PF00296"/>
    </source>
</evidence>
<evidence type="ECO:0000256" key="2">
    <source>
        <dbReference type="ARBA" id="ARBA00023033"/>
    </source>
</evidence>
<feature type="domain" description="Luciferase-like" evidence="3">
    <location>
        <begin position="21"/>
        <end position="304"/>
    </location>
</feature>
<dbReference type="SUPFAM" id="SSF51679">
    <property type="entry name" value="Bacterial luciferase-like"/>
    <property type="match status" value="1"/>
</dbReference>
<dbReference type="PANTHER" id="PTHR30137">
    <property type="entry name" value="LUCIFERASE-LIKE MONOOXYGENASE"/>
    <property type="match status" value="1"/>
</dbReference>
<keyword evidence="5" id="KW-1185">Reference proteome</keyword>
<dbReference type="EMBL" id="JBAWSY010000002">
    <property type="protein sequence ID" value="MEI4769101.1"/>
    <property type="molecule type" value="Genomic_DNA"/>
</dbReference>
<protein>
    <submittedName>
        <fullName evidence="4">LLM class flavin-dependent oxidoreductase</fullName>
    </submittedName>
</protein>
<gene>
    <name evidence="4" type="ORF">WAX74_05425</name>
</gene>
<dbReference type="InterPro" id="IPR011251">
    <property type="entry name" value="Luciferase-like_dom"/>
</dbReference>
<sequence length="351" mass="39543">MQFIIGNLLSNLRNVKTGESIRSEEAFENLIQQAVFAENLGFDGYGIGERHGAPFLSSSPTVLLGAIAAKTTKIRLLTTITVLSVLDPVRVAEDYATIDHLSKGRLNIIIGKGNDPRHFPLFGVKNEDQYESLEERYLLLKRLWSEENVNWEGKYRSPLENITTQPRPYQSSIPIWHGSASSKVSTELAAKNGDPIFSSNTFHDQAKYKELIDHYRERLKFYGHDSSKAIVGAGAMGLYIGDTNEEAIKRFRPYYDAQMNSDASKHNDAPFKDLEDHIARGSALIGSPDKIIEKLLDYHNAFGHQVQMISVEGLEVAEQQEQLERFAKEIIPVLKREIPATVWKEEQPSLV</sequence>
<dbReference type="InterPro" id="IPR050766">
    <property type="entry name" value="Bact_Lucif_Oxidored"/>
</dbReference>
<proteinExistence type="predicted"/>
<evidence type="ECO:0000313" key="5">
    <source>
        <dbReference type="Proteomes" id="UP001364890"/>
    </source>
</evidence>
<accession>A0ABU8F269</accession>
<evidence type="ECO:0000256" key="1">
    <source>
        <dbReference type="ARBA" id="ARBA00023002"/>
    </source>
</evidence>
<reference evidence="4 5" key="1">
    <citation type="submission" date="2024-01" db="EMBL/GenBank/DDBJ databases">
        <title>Seven novel Bacillus-like species.</title>
        <authorList>
            <person name="Liu G."/>
        </authorList>
    </citation>
    <scope>NUCLEOTIDE SEQUENCE [LARGE SCALE GENOMIC DNA]</scope>
    <source>
        <strain evidence="4 5">FJAT-51614</strain>
    </source>
</reference>
<organism evidence="4 5">
    <name type="scientific">Psychrobacillus mangrovi</name>
    <dbReference type="NCBI Taxonomy" id="3117745"/>
    <lineage>
        <taxon>Bacteria</taxon>
        <taxon>Bacillati</taxon>
        <taxon>Bacillota</taxon>
        <taxon>Bacilli</taxon>
        <taxon>Bacillales</taxon>
        <taxon>Bacillaceae</taxon>
        <taxon>Psychrobacillus</taxon>
    </lineage>
</organism>
<dbReference type="InterPro" id="IPR036661">
    <property type="entry name" value="Luciferase-like_sf"/>
</dbReference>
<evidence type="ECO:0000313" key="4">
    <source>
        <dbReference type="EMBL" id="MEI4769101.1"/>
    </source>
</evidence>
<comment type="caution">
    <text evidence="4">The sequence shown here is derived from an EMBL/GenBank/DDBJ whole genome shotgun (WGS) entry which is preliminary data.</text>
</comment>
<keyword evidence="1" id="KW-0560">Oxidoreductase</keyword>
<dbReference type="Proteomes" id="UP001364890">
    <property type="component" value="Unassembled WGS sequence"/>
</dbReference>
<name>A0ABU8F269_9BACI</name>
<keyword evidence="2" id="KW-0503">Monooxygenase</keyword>
<dbReference type="RefSeq" id="WP_336496645.1">
    <property type="nucleotide sequence ID" value="NZ_JBAWSY010000002.1"/>
</dbReference>
<dbReference type="PANTHER" id="PTHR30137:SF8">
    <property type="entry name" value="BLR5498 PROTEIN"/>
    <property type="match status" value="1"/>
</dbReference>